<gene>
    <name evidence="1" type="primary">proS_6</name>
    <name evidence="2" type="synonym">proS_0</name>
    <name evidence="3" type="synonym">proS_1</name>
    <name evidence="1" type="ORF">CM83_98702</name>
    <name evidence="2" type="ORF">g.9089</name>
    <name evidence="3" type="ORF">g.9095</name>
</gene>
<dbReference type="Gene3D" id="3.30.930.10">
    <property type="entry name" value="Bira Bifunctional Protein, Domain 2"/>
    <property type="match status" value="1"/>
</dbReference>
<dbReference type="GO" id="GO:0004827">
    <property type="term" value="F:proline-tRNA ligase activity"/>
    <property type="evidence" value="ECO:0007669"/>
    <property type="project" value="TreeGrafter"/>
</dbReference>
<dbReference type="GO" id="GO:0005739">
    <property type="term" value="C:mitochondrion"/>
    <property type="evidence" value="ECO:0007669"/>
    <property type="project" value="TreeGrafter"/>
</dbReference>
<dbReference type="AlphaFoldDB" id="A0A0A9X2Q0"/>
<reference evidence="1" key="2">
    <citation type="submission" date="2014-07" db="EMBL/GenBank/DDBJ databases">
        <authorList>
            <person name="Hull J."/>
        </authorList>
    </citation>
    <scope>NUCLEOTIDE SEQUENCE</scope>
</reference>
<dbReference type="SUPFAM" id="SSF55681">
    <property type="entry name" value="Class II aaRS and biotin synthetases"/>
    <property type="match status" value="1"/>
</dbReference>
<dbReference type="GO" id="GO:0006433">
    <property type="term" value="P:prolyl-tRNA aminoacylation"/>
    <property type="evidence" value="ECO:0007669"/>
    <property type="project" value="TreeGrafter"/>
</dbReference>
<dbReference type="EMBL" id="GBHO01030561">
    <property type="protein sequence ID" value="JAG13043.1"/>
    <property type="molecule type" value="Transcribed_RNA"/>
</dbReference>
<organism evidence="1">
    <name type="scientific">Lygus hesperus</name>
    <name type="common">Western plant bug</name>
    <dbReference type="NCBI Taxonomy" id="30085"/>
    <lineage>
        <taxon>Eukaryota</taxon>
        <taxon>Metazoa</taxon>
        <taxon>Ecdysozoa</taxon>
        <taxon>Arthropoda</taxon>
        <taxon>Hexapoda</taxon>
        <taxon>Insecta</taxon>
        <taxon>Pterygota</taxon>
        <taxon>Neoptera</taxon>
        <taxon>Paraneoptera</taxon>
        <taxon>Hemiptera</taxon>
        <taxon>Heteroptera</taxon>
        <taxon>Panheteroptera</taxon>
        <taxon>Cimicomorpha</taxon>
        <taxon>Miridae</taxon>
        <taxon>Mirini</taxon>
        <taxon>Lygus</taxon>
    </lineage>
</organism>
<name>A0A0A9X2Q0_LYGHE</name>
<sequence>MKDAYSFDIDAASMTTTYELVRQAYTNIFTKLDLRWHCVEADNGAMGGSLSHEYHVVVGLGEDTIVCCNACGYSALPNRAQFHPSREYRDDVNTDALGYDPRAVGNLAGASLDTVAHGGGGGSDKLVGTITQILAAVAPANTYTDVPCICNIFTVMHTDVVAVLLFRADYDINMDAVAGL</sequence>
<dbReference type="PANTHER" id="PTHR42753">
    <property type="entry name" value="MITOCHONDRIAL RIBOSOME PROTEIN L39/PROLYL-TRNA LIGASE FAMILY MEMBER"/>
    <property type="match status" value="1"/>
</dbReference>
<proteinExistence type="predicted"/>
<dbReference type="PANTHER" id="PTHR42753:SF2">
    <property type="entry name" value="PROLINE--TRNA LIGASE"/>
    <property type="match status" value="1"/>
</dbReference>
<dbReference type="EMBL" id="GDHC01005135">
    <property type="protein sequence ID" value="JAQ13494.1"/>
    <property type="molecule type" value="Transcribed_RNA"/>
</dbReference>
<evidence type="ECO:0000313" key="3">
    <source>
        <dbReference type="EMBL" id="JAQ16206.1"/>
    </source>
</evidence>
<accession>A0A0A9X2Q0</accession>
<dbReference type="InterPro" id="IPR045864">
    <property type="entry name" value="aa-tRNA-synth_II/BPL/LPL"/>
</dbReference>
<dbReference type="EMBL" id="GDHC01002423">
    <property type="protein sequence ID" value="JAQ16206.1"/>
    <property type="molecule type" value="Transcribed_RNA"/>
</dbReference>
<dbReference type="InterPro" id="IPR050062">
    <property type="entry name" value="Pro-tRNA_synthetase"/>
</dbReference>
<reference evidence="1" key="1">
    <citation type="journal article" date="2014" name="PLoS ONE">
        <title>Transcriptome-Based Identification of ABC Transporters in the Western Tarnished Plant Bug Lygus hesperus.</title>
        <authorList>
            <person name="Hull J.J."/>
            <person name="Chaney K."/>
            <person name="Geib S.M."/>
            <person name="Fabrick J.A."/>
            <person name="Brent C.S."/>
            <person name="Walsh D."/>
            <person name="Lavine L.C."/>
        </authorList>
    </citation>
    <scope>NUCLEOTIDE SEQUENCE</scope>
</reference>
<protein>
    <submittedName>
        <fullName evidence="1">Proline--tRNA ligase</fullName>
    </submittedName>
</protein>
<reference evidence="2" key="3">
    <citation type="journal article" date="2016" name="Gigascience">
        <title>De novo construction of an expanded transcriptome assembly for the western tarnished plant bug, Lygus hesperus.</title>
        <authorList>
            <person name="Tassone E.E."/>
            <person name="Geib S.M."/>
            <person name="Hall B."/>
            <person name="Fabrick J.A."/>
            <person name="Brent C.S."/>
            <person name="Hull J.J."/>
        </authorList>
    </citation>
    <scope>NUCLEOTIDE SEQUENCE</scope>
</reference>
<evidence type="ECO:0000313" key="1">
    <source>
        <dbReference type="EMBL" id="JAG13043.1"/>
    </source>
</evidence>
<evidence type="ECO:0000313" key="2">
    <source>
        <dbReference type="EMBL" id="JAQ13494.1"/>
    </source>
</evidence>
<keyword evidence="1" id="KW-0436">Ligase</keyword>